<evidence type="ECO:0000313" key="7">
    <source>
        <dbReference type="Proteomes" id="UP001217918"/>
    </source>
</evidence>
<dbReference type="GO" id="GO:0035493">
    <property type="term" value="P:SNARE complex assembly"/>
    <property type="evidence" value="ECO:0007669"/>
    <property type="project" value="TreeGrafter"/>
</dbReference>
<dbReference type="PANTHER" id="PTHR15157:SF5">
    <property type="entry name" value="UV RADIATION RESISTANCE-ASSOCIATED GENE PROTEIN"/>
    <property type="match status" value="1"/>
</dbReference>
<dbReference type="Pfam" id="PF10186">
    <property type="entry name" value="ATG14"/>
    <property type="match status" value="1"/>
</dbReference>
<dbReference type="GO" id="GO:0032991">
    <property type="term" value="C:protein-containing complex"/>
    <property type="evidence" value="ECO:0007669"/>
    <property type="project" value="UniProtKB-ARBA"/>
</dbReference>
<comment type="caution">
    <text evidence="6">The sequence shown here is derived from an EMBL/GenBank/DDBJ whole genome shotgun (WGS) entry which is preliminary data.</text>
</comment>
<evidence type="ECO:0000256" key="4">
    <source>
        <dbReference type="SAM" id="Coils"/>
    </source>
</evidence>
<feature type="region of interest" description="Disordered" evidence="5">
    <location>
        <begin position="590"/>
        <end position="641"/>
    </location>
</feature>
<feature type="region of interest" description="Disordered" evidence="5">
    <location>
        <begin position="37"/>
        <end position="57"/>
    </location>
</feature>
<feature type="coiled-coil region" evidence="4">
    <location>
        <begin position="313"/>
        <end position="340"/>
    </location>
</feature>
<dbReference type="GO" id="GO:0000149">
    <property type="term" value="F:SNARE binding"/>
    <property type="evidence" value="ECO:0007669"/>
    <property type="project" value="TreeGrafter"/>
</dbReference>
<evidence type="ECO:0000256" key="2">
    <source>
        <dbReference type="ARBA" id="ARBA00013807"/>
    </source>
</evidence>
<accession>A0AAD9M9V7</accession>
<evidence type="ECO:0000256" key="1">
    <source>
        <dbReference type="ARBA" id="ARBA00009574"/>
    </source>
</evidence>
<keyword evidence="3 4" id="KW-0175">Coiled coil</keyword>
<evidence type="ECO:0000313" key="6">
    <source>
        <dbReference type="EMBL" id="KAK2068342.1"/>
    </source>
</evidence>
<reference evidence="6" key="1">
    <citation type="journal article" date="2023" name="Mol. Plant Microbe Interact.">
        <title>Elucidating the Obligate Nature and Biological Capacity of an Invasive Fungal Corn Pathogen.</title>
        <authorList>
            <person name="MacCready J.S."/>
            <person name="Roggenkamp E.M."/>
            <person name="Gdanetz K."/>
            <person name="Chilvers M.I."/>
        </authorList>
    </citation>
    <scope>NUCLEOTIDE SEQUENCE</scope>
    <source>
        <strain evidence="6">PM02</strain>
    </source>
</reference>
<feature type="compositionally biased region" description="Polar residues" evidence="5">
    <location>
        <begin position="619"/>
        <end position="628"/>
    </location>
</feature>
<sequence>MSTESYSSRPILAPQNRKVRHLRGIFLRNLSFTTRPRGRTTDDAAISTSSGTLESMRPAPQLHHALSTESLRPKGLARRLSTTLANASPMTRQKRLEAQVDSRVADVFFTIHVRESEDPIYISELGSRGMNFNFSLFELSDLDSTLTRTPFAAVKVWARRRETWSLLMHEEVDLRALHWLGTLQNKRFSPNTLLIHLTDGLYSLLSLSSKYPPPRDVSPIPTSAYHALMKLATLDNSIQDGLATRDGLGQQINELLADTPPDTTAEAEDKVTRARRYVSLERRAIAAGTRRREELESSIAARRSAIASGYALQKRAAADVADAQQKLEQSKALLLKTKESIHGQRRRICEDLSQIYNIILVPGRGPPLSFQICGVPLPNTEYDSTLATKSAGEDELSAALGHAVLLTDCLQYYLGVPLPYPLTPLGSRSSVRDDISKLPENNRDFPLYVPRGGSKAQFKFDYAWFLLNKDVEALCASQGLKVQDIRHTLPNLKYLLYVCSAGTEELPERKRGGLRGFSLGNKAGNKPAVGPGDASSLGPASRDGSRPGSADSDARGKQTEALRHAAVLLNGAGAGAGRPRTGLWDSAAATATTAEPHGPGPRAETGSAAREPLGLSLPFDQQETTGLSLRTKGMRERSRDR</sequence>
<dbReference type="PANTHER" id="PTHR15157">
    <property type="entry name" value="UV RADIATION RESISTANCE-ASSOCIATED GENE PROTEIN"/>
    <property type="match status" value="1"/>
</dbReference>
<evidence type="ECO:0000256" key="3">
    <source>
        <dbReference type="ARBA" id="ARBA00023054"/>
    </source>
</evidence>
<dbReference type="EMBL" id="JAQQPM010000002">
    <property type="protein sequence ID" value="KAK2068342.1"/>
    <property type="molecule type" value="Genomic_DNA"/>
</dbReference>
<protein>
    <recommendedName>
        <fullName evidence="2">Autophagy-related protein 14</fullName>
    </recommendedName>
</protein>
<evidence type="ECO:0000256" key="5">
    <source>
        <dbReference type="SAM" id="MobiDB-lite"/>
    </source>
</evidence>
<dbReference type="InterPro" id="IPR018791">
    <property type="entry name" value="UV_resistance/autophagy_Atg14"/>
</dbReference>
<dbReference type="AlphaFoldDB" id="A0AAD9M9V7"/>
<dbReference type="Proteomes" id="UP001217918">
    <property type="component" value="Unassembled WGS sequence"/>
</dbReference>
<proteinExistence type="inferred from homology"/>
<gene>
    <name evidence="6" type="ORF">P8C59_002983</name>
</gene>
<dbReference type="GO" id="GO:0005768">
    <property type="term" value="C:endosome"/>
    <property type="evidence" value="ECO:0007669"/>
    <property type="project" value="TreeGrafter"/>
</dbReference>
<comment type="similarity">
    <text evidence="1">Belongs to the ATG14 family.</text>
</comment>
<feature type="region of interest" description="Disordered" evidence="5">
    <location>
        <begin position="510"/>
        <end position="557"/>
    </location>
</feature>
<dbReference type="GO" id="GO:0000323">
    <property type="term" value="C:lytic vacuole"/>
    <property type="evidence" value="ECO:0007669"/>
    <property type="project" value="TreeGrafter"/>
</dbReference>
<keyword evidence="7" id="KW-1185">Reference proteome</keyword>
<organism evidence="6 7">
    <name type="scientific">Phyllachora maydis</name>
    <dbReference type="NCBI Taxonomy" id="1825666"/>
    <lineage>
        <taxon>Eukaryota</taxon>
        <taxon>Fungi</taxon>
        <taxon>Dikarya</taxon>
        <taxon>Ascomycota</taxon>
        <taxon>Pezizomycotina</taxon>
        <taxon>Sordariomycetes</taxon>
        <taxon>Sordariomycetidae</taxon>
        <taxon>Phyllachorales</taxon>
        <taxon>Phyllachoraceae</taxon>
        <taxon>Phyllachora</taxon>
    </lineage>
</organism>
<name>A0AAD9M9V7_9PEZI</name>